<evidence type="ECO:0000313" key="2">
    <source>
        <dbReference type="Proteomes" id="UP001597389"/>
    </source>
</evidence>
<dbReference type="Proteomes" id="UP001597389">
    <property type="component" value="Unassembled WGS sequence"/>
</dbReference>
<dbReference type="EMBL" id="JBHUJB010000042">
    <property type="protein sequence ID" value="MFD2159263.1"/>
    <property type="molecule type" value="Genomic_DNA"/>
</dbReference>
<evidence type="ECO:0000313" key="1">
    <source>
        <dbReference type="EMBL" id="MFD2159263.1"/>
    </source>
</evidence>
<dbReference type="RefSeq" id="WP_377086810.1">
    <property type="nucleotide sequence ID" value="NZ_JBHSJL010000014.1"/>
</dbReference>
<proteinExistence type="predicted"/>
<keyword evidence="2" id="KW-1185">Reference proteome</keyword>
<gene>
    <name evidence="1" type="ORF">ACFSW8_10170</name>
</gene>
<accession>A0ABW4ZBJ8</accession>
<organism evidence="1 2">
    <name type="scientific">Rubritalea tangerina</name>
    <dbReference type="NCBI Taxonomy" id="430798"/>
    <lineage>
        <taxon>Bacteria</taxon>
        <taxon>Pseudomonadati</taxon>
        <taxon>Verrucomicrobiota</taxon>
        <taxon>Verrucomicrobiia</taxon>
        <taxon>Verrucomicrobiales</taxon>
        <taxon>Rubritaleaceae</taxon>
        <taxon>Rubritalea</taxon>
    </lineage>
</organism>
<name>A0ABW4ZBJ8_9BACT</name>
<comment type="caution">
    <text evidence="1">The sequence shown here is derived from an EMBL/GenBank/DDBJ whole genome shotgun (WGS) entry which is preliminary data.</text>
</comment>
<sequence>MHEGDTSLLKTSAGSLEFQIEYKFENGFYAYWKPNFLYLNEKFDFEDDFVANHICEFGFPVCENGVLYYRYELVSNPLSKISPVGTYNRPRFYDDIVSLGFRRKF</sequence>
<reference evidence="2" key="1">
    <citation type="journal article" date="2019" name="Int. J. Syst. Evol. Microbiol.">
        <title>The Global Catalogue of Microorganisms (GCM) 10K type strain sequencing project: providing services to taxonomists for standard genome sequencing and annotation.</title>
        <authorList>
            <consortium name="The Broad Institute Genomics Platform"/>
            <consortium name="The Broad Institute Genome Sequencing Center for Infectious Disease"/>
            <person name="Wu L."/>
            <person name="Ma J."/>
        </authorList>
    </citation>
    <scope>NUCLEOTIDE SEQUENCE [LARGE SCALE GENOMIC DNA]</scope>
    <source>
        <strain evidence="2">CCUG 57942</strain>
    </source>
</reference>
<protein>
    <submittedName>
        <fullName evidence="1">Uncharacterized protein</fullName>
    </submittedName>
</protein>